<accession>A0AAW2YJ07</accession>
<feature type="region of interest" description="Disordered" evidence="1">
    <location>
        <begin position="1"/>
        <end position="37"/>
    </location>
</feature>
<dbReference type="EMBL" id="JAOPGA020000129">
    <property type="protein sequence ID" value="KAL0477006.1"/>
    <property type="molecule type" value="Genomic_DNA"/>
</dbReference>
<evidence type="ECO:0000313" key="3">
    <source>
        <dbReference type="Proteomes" id="UP001431209"/>
    </source>
</evidence>
<protein>
    <submittedName>
        <fullName evidence="2">MiaB</fullName>
    </submittedName>
</protein>
<comment type="caution">
    <text evidence="2">The sequence shown here is derived from an EMBL/GenBank/DDBJ whole genome shotgun (WGS) entry which is preliminary data.</text>
</comment>
<organism evidence="2 3">
    <name type="scientific">Acrasis kona</name>
    <dbReference type="NCBI Taxonomy" id="1008807"/>
    <lineage>
        <taxon>Eukaryota</taxon>
        <taxon>Discoba</taxon>
        <taxon>Heterolobosea</taxon>
        <taxon>Tetramitia</taxon>
        <taxon>Eutetramitia</taxon>
        <taxon>Acrasidae</taxon>
        <taxon>Acrasis</taxon>
    </lineage>
</organism>
<proteinExistence type="predicted"/>
<reference evidence="2 3" key="1">
    <citation type="submission" date="2024-03" db="EMBL/GenBank/DDBJ databases">
        <title>The Acrasis kona genome and developmental transcriptomes reveal deep origins of eukaryotic multicellular pathways.</title>
        <authorList>
            <person name="Sheikh S."/>
            <person name="Fu C.-J."/>
            <person name="Brown M.W."/>
            <person name="Baldauf S.L."/>
        </authorList>
    </citation>
    <scope>NUCLEOTIDE SEQUENCE [LARGE SCALE GENOMIC DNA]</scope>
    <source>
        <strain evidence="2 3">ATCC MYA-3509</strain>
    </source>
</reference>
<keyword evidence="3" id="KW-1185">Reference proteome</keyword>
<feature type="compositionally biased region" description="Basic and acidic residues" evidence="1">
    <location>
        <begin position="1"/>
        <end position="14"/>
    </location>
</feature>
<gene>
    <name evidence="2" type="ORF">AKO1_006373</name>
</gene>
<evidence type="ECO:0000313" key="2">
    <source>
        <dbReference type="EMBL" id="KAL0477006.1"/>
    </source>
</evidence>
<dbReference type="Proteomes" id="UP001431209">
    <property type="component" value="Unassembled WGS sequence"/>
</dbReference>
<evidence type="ECO:0000256" key="1">
    <source>
        <dbReference type="SAM" id="MobiDB-lite"/>
    </source>
</evidence>
<name>A0AAW2YJ07_9EUKA</name>
<dbReference type="AlphaFoldDB" id="A0AAW2YJ07"/>
<sequence length="94" mass="10650">MSDDANSKKRKLEEVTNNDSEPKTPPGTPPGTFKNDEDELVSKAHYDSLIAVQEEVIQKMKKDINTIIEGYKSKITSLKKENQELKDKLKQSSK</sequence>